<dbReference type="Pfam" id="PF03403">
    <property type="entry name" value="PAF-AH_p_II"/>
    <property type="match status" value="2"/>
</dbReference>
<keyword evidence="4" id="KW-0443">Lipid metabolism</keyword>
<gene>
    <name evidence="6" type="ORF">TWF694_009689</name>
</gene>
<dbReference type="GO" id="GO:0016042">
    <property type="term" value="P:lipid catabolic process"/>
    <property type="evidence" value="ECO:0007669"/>
    <property type="project" value="UniProtKB-KW"/>
</dbReference>
<dbReference type="EC" id="3.1.1.47" evidence="1"/>
<evidence type="ECO:0000256" key="5">
    <source>
        <dbReference type="SAM" id="MobiDB-lite"/>
    </source>
</evidence>
<dbReference type="SUPFAM" id="SSF53474">
    <property type="entry name" value="alpha/beta-Hydrolases"/>
    <property type="match status" value="1"/>
</dbReference>
<accession>A0AAV9XCZ5</accession>
<dbReference type="EMBL" id="JAVHJO010000006">
    <property type="protein sequence ID" value="KAK6539466.1"/>
    <property type="molecule type" value="Genomic_DNA"/>
</dbReference>
<dbReference type="GO" id="GO:0003847">
    <property type="term" value="F:1-alkyl-2-acetylglycerophosphocholine esterase activity"/>
    <property type="evidence" value="ECO:0007669"/>
    <property type="project" value="UniProtKB-EC"/>
</dbReference>
<keyword evidence="3" id="KW-0442">Lipid degradation</keyword>
<protein>
    <recommendedName>
        <fullName evidence="1">1-alkyl-2-acetylglycerophosphocholine esterase</fullName>
        <ecNumber evidence="1">3.1.1.47</ecNumber>
    </recommendedName>
</protein>
<sequence>MTSLLSRFSPIPYFPPYKGPYEVGTLDIELPVSPFIDSGLSPPCPSHSDIPTVQFRLFYPAALKGQATADGSQSGATWIPSPRKEYVAAYCKFAGAGDFLANVLSYIPRHVYYIKLPVHPAHPILPESNAGDRFPVVIFSHGLAGTRNTYSYLTASLASHGAVVLCPEHRDGSAPASFIREPRHKSGLSELQKQNHPNHKGAENTPSLANVPDGVPRTPSSSGSDSEDDKNVNSNTCPLKTTGKSLNSKDEKQTIRRVDYISQPHEISTATATIRNKQLEIRLWELGVLFAVVKTLNSGLEGMDITDDFHVFPSATTNKTKNTNTKCPSTLQLLQMFKNRLDISTGGVTWMGHSFGGATITQFVKSCWYAPLFRQNGELKDPLYVPSDTLTRHFHPDGEIGERSRAPATVLLDTWCLPLLGDRTRALWKRRLPGPTLGILSFQFYKWKENLRGFRHVMSRKGGAFEEQWFGDAQDERNEQVTPSLPKLDRSSSMDVTPQLPTGFSHSDEAKLQSGEKDVVEEDEEENSLSLKRTASRVSQRSMPGQPDRRLYYATGSAHMSQSDFGVLFPRSARYFTKVDDSEGVLDLNVRALVEFMRERGLNMTPFAEGVERDREIFGEGVVKGWEVVSLELGEEGKAKKKVEEEKKIALVDGDVVKGRRGSTKL</sequence>
<evidence type="ECO:0000256" key="4">
    <source>
        <dbReference type="ARBA" id="ARBA00023098"/>
    </source>
</evidence>
<name>A0AAV9XCZ5_9PEZI</name>
<organism evidence="6 7">
    <name type="scientific">Orbilia ellipsospora</name>
    <dbReference type="NCBI Taxonomy" id="2528407"/>
    <lineage>
        <taxon>Eukaryota</taxon>
        <taxon>Fungi</taxon>
        <taxon>Dikarya</taxon>
        <taxon>Ascomycota</taxon>
        <taxon>Pezizomycotina</taxon>
        <taxon>Orbiliomycetes</taxon>
        <taxon>Orbiliales</taxon>
        <taxon>Orbiliaceae</taxon>
        <taxon>Orbilia</taxon>
    </lineage>
</organism>
<comment type="caution">
    <text evidence="6">The sequence shown here is derived from an EMBL/GenBank/DDBJ whole genome shotgun (WGS) entry which is preliminary data.</text>
</comment>
<evidence type="ECO:0000313" key="7">
    <source>
        <dbReference type="Proteomes" id="UP001365542"/>
    </source>
</evidence>
<evidence type="ECO:0000313" key="6">
    <source>
        <dbReference type="EMBL" id="KAK6539466.1"/>
    </source>
</evidence>
<dbReference type="PANTHER" id="PTHR10272">
    <property type="entry name" value="PLATELET-ACTIVATING FACTOR ACETYLHYDROLASE"/>
    <property type="match status" value="1"/>
</dbReference>
<evidence type="ECO:0000256" key="3">
    <source>
        <dbReference type="ARBA" id="ARBA00022963"/>
    </source>
</evidence>
<feature type="compositionally biased region" description="Basic and acidic residues" evidence="5">
    <location>
        <begin position="506"/>
        <end position="518"/>
    </location>
</feature>
<dbReference type="AlphaFoldDB" id="A0AAV9XCZ5"/>
<dbReference type="Gene3D" id="3.40.50.1820">
    <property type="entry name" value="alpha/beta hydrolase"/>
    <property type="match status" value="1"/>
</dbReference>
<feature type="region of interest" description="Disordered" evidence="5">
    <location>
        <begin position="185"/>
        <end position="251"/>
    </location>
</feature>
<dbReference type="Proteomes" id="UP001365542">
    <property type="component" value="Unassembled WGS sequence"/>
</dbReference>
<feature type="compositionally biased region" description="Polar residues" evidence="5">
    <location>
        <begin position="232"/>
        <end position="246"/>
    </location>
</feature>
<keyword evidence="2" id="KW-0378">Hydrolase</keyword>
<evidence type="ECO:0000256" key="1">
    <source>
        <dbReference type="ARBA" id="ARBA00013201"/>
    </source>
</evidence>
<evidence type="ECO:0000256" key="2">
    <source>
        <dbReference type="ARBA" id="ARBA00022801"/>
    </source>
</evidence>
<feature type="region of interest" description="Disordered" evidence="5">
    <location>
        <begin position="469"/>
        <end position="547"/>
    </location>
</feature>
<dbReference type="InterPro" id="IPR029058">
    <property type="entry name" value="AB_hydrolase_fold"/>
</dbReference>
<reference evidence="6 7" key="1">
    <citation type="submission" date="2019-10" db="EMBL/GenBank/DDBJ databases">
        <authorList>
            <person name="Palmer J.M."/>
        </authorList>
    </citation>
    <scope>NUCLEOTIDE SEQUENCE [LARGE SCALE GENOMIC DNA]</scope>
    <source>
        <strain evidence="6 7">TWF694</strain>
    </source>
</reference>
<keyword evidence="7" id="KW-1185">Reference proteome</keyword>
<feature type="compositionally biased region" description="Polar residues" evidence="5">
    <location>
        <begin position="493"/>
        <end position="505"/>
    </location>
</feature>
<proteinExistence type="predicted"/>
<dbReference type="PANTHER" id="PTHR10272:SF7">
    <property type="entry name" value="PHOSPHOLIPASE-RELATED"/>
    <property type="match status" value="1"/>
</dbReference>